<dbReference type="GO" id="GO:0003723">
    <property type="term" value="F:RNA binding"/>
    <property type="evidence" value="ECO:0007669"/>
    <property type="project" value="UniProtKB-UniRule"/>
</dbReference>
<feature type="compositionally biased region" description="Polar residues" evidence="5">
    <location>
        <begin position="358"/>
        <end position="368"/>
    </location>
</feature>
<dbReference type="OrthoDB" id="21643at2759"/>
<feature type="compositionally biased region" description="Basic and acidic residues" evidence="5">
    <location>
        <begin position="212"/>
        <end position="226"/>
    </location>
</feature>
<feature type="compositionally biased region" description="Basic and acidic residues" evidence="5">
    <location>
        <begin position="478"/>
        <end position="504"/>
    </location>
</feature>
<evidence type="ECO:0000256" key="2">
    <source>
        <dbReference type="ARBA" id="ARBA00022884"/>
    </source>
</evidence>
<evidence type="ECO:0000256" key="5">
    <source>
        <dbReference type="SAM" id="MobiDB-lite"/>
    </source>
</evidence>
<feature type="compositionally biased region" description="Basic and acidic residues" evidence="5">
    <location>
        <begin position="318"/>
        <end position="332"/>
    </location>
</feature>
<organism evidence="7 8">
    <name type="scientific">Arabis nemorensis</name>
    <dbReference type="NCBI Taxonomy" id="586526"/>
    <lineage>
        <taxon>Eukaryota</taxon>
        <taxon>Viridiplantae</taxon>
        <taxon>Streptophyta</taxon>
        <taxon>Embryophyta</taxon>
        <taxon>Tracheophyta</taxon>
        <taxon>Spermatophyta</taxon>
        <taxon>Magnoliopsida</taxon>
        <taxon>eudicotyledons</taxon>
        <taxon>Gunneridae</taxon>
        <taxon>Pentapetalae</taxon>
        <taxon>rosids</taxon>
        <taxon>malvids</taxon>
        <taxon>Brassicales</taxon>
        <taxon>Brassicaceae</taxon>
        <taxon>Arabideae</taxon>
        <taxon>Arabis</taxon>
    </lineage>
</organism>
<protein>
    <recommendedName>
        <fullName evidence="6">RRM domain-containing protein</fullName>
    </recommendedName>
</protein>
<comment type="subcellular location">
    <subcellularLocation>
        <location evidence="1">Nucleus</location>
        <location evidence="1">Nucleolus</location>
    </subcellularLocation>
</comment>
<feature type="region of interest" description="Disordered" evidence="5">
    <location>
        <begin position="545"/>
        <end position="619"/>
    </location>
</feature>
<evidence type="ECO:0000313" key="8">
    <source>
        <dbReference type="Proteomes" id="UP000489600"/>
    </source>
</evidence>
<keyword evidence="8" id="KW-1185">Reference proteome</keyword>
<gene>
    <name evidence="7" type="ORF">ANE_LOCUS26848</name>
</gene>
<proteinExistence type="predicted"/>
<keyword evidence="2 4" id="KW-0694">RNA-binding</keyword>
<evidence type="ECO:0000313" key="7">
    <source>
        <dbReference type="EMBL" id="VVB16404.1"/>
    </source>
</evidence>
<keyword evidence="3" id="KW-0539">Nucleus</keyword>
<dbReference type="InterPro" id="IPR012677">
    <property type="entry name" value="Nucleotide-bd_a/b_plait_sf"/>
</dbReference>
<feature type="region of interest" description="Disordered" evidence="5">
    <location>
        <begin position="207"/>
        <end position="245"/>
    </location>
</feature>
<feature type="compositionally biased region" description="Polar residues" evidence="5">
    <location>
        <begin position="301"/>
        <end position="312"/>
    </location>
</feature>
<reference evidence="7" key="1">
    <citation type="submission" date="2019-07" db="EMBL/GenBank/DDBJ databases">
        <authorList>
            <person name="Dittberner H."/>
        </authorList>
    </citation>
    <scope>NUCLEOTIDE SEQUENCE [LARGE SCALE GENOMIC DNA]</scope>
</reference>
<dbReference type="InterPro" id="IPR034138">
    <property type="entry name" value="NOP8_RRM"/>
</dbReference>
<feature type="compositionally biased region" description="Polar residues" evidence="5">
    <location>
        <begin position="377"/>
        <end position="387"/>
    </location>
</feature>
<feature type="region of interest" description="Disordered" evidence="5">
    <location>
        <begin position="275"/>
        <end position="344"/>
    </location>
</feature>
<feature type="compositionally biased region" description="Basic residues" evidence="5">
    <location>
        <begin position="393"/>
        <end position="404"/>
    </location>
</feature>
<feature type="region of interest" description="Disordered" evidence="5">
    <location>
        <begin position="356"/>
        <end position="517"/>
    </location>
</feature>
<dbReference type="InterPro" id="IPR035979">
    <property type="entry name" value="RBD_domain_sf"/>
</dbReference>
<dbReference type="PROSITE" id="PS50102">
    <property type="entry name" value="RRM"/>
    <property type="match status" value="1"/>
</dbReference>
<name>A0A565CS91_9BRAS</name>
<evidence type="ECO:0000256" key="3">
    <source>
        <dbReference type="ARBA" id="ARBA00023242"/>
    </source>
</evidence>
<dbReference type="Proteomes" id="UP000489600">
    <property type="component" value="Unassembled WGS sequence"/>
</dbReference>
<dbReference type="SMART" id="SM00360">
    <property type="entry name" value="RRM"/>
    <property type="match status" value="1"/>
</dbReference>
<dbReference type="InterPro" id="IPR000504">
    <property type="entry name" value="RRM_dom"/>
</dbReference>
<sequence length="673" mass="73947">MAESVGGGGVRLHVGGLGESVGKDDLLKIFSPMGSVDSVEFVRTKGRSFAYIDFSPSSDNSLTKLFSMYNGCVWKGGRLRLEKAKEHYLARLKREWEESSSTSDDTVVQAPDNSTPPPTHLNIFVPKLRKVKAMPLSGTGKHKYSFQRVPVPSLLPKSFCDCEEHSTSLTPRENHVRDLEALSAGINEEEVNIMNSVMSKLFEKNNLSKSEQVPDQKLAEKNDLPKSEQVPEDEEDSEIEEDEDNLIINVVSNGNDMMNSELDILSRKRKSILNETTASGEGYTEGRKESHIHPSKKRQTEGSSGRQESSQAIREKKKPSEVDPDKSSDEPSRMSGVKRSNDNIAWSQKSSWKALMANGNSGNFSVTSVLPDVGSSDAVQHASSNTDTAQRTAKTKIKKTKSKRLTSTIMEGNLPVVDDIERNDATATDDVGSDHSEDTGTDTCVEAEPLEPVSSTEGDSENDNLNVEEDENVAEDFNAEKESLVLEDNVGHDEVDNEETRKGPLEACSKSTGGSSWLQRASWTQLVSERDTSFSLTQLFPDSSSDKCEAAGAVNNADGQYSNSNQSESGMKQRDYTSSSNGVEAAGVHVDSTPVRSLEETRQSLKAKNVSEGSRLSVKKPIRRVIGSGETCTFMRSSTSLNEWKKAKQALSEPRRRNKGKEELSEPSSRKKR</sequence>
<dbReference type="CDD" id="cd12226">
    <property type="entry name" value="RRM_NOL8"/>
    <property type="match status" value="1"/>
</dbReference>
<evidence type="ECO:0000256" key="4">
    <source>
        <dbReference type="PROSITE-ProRule" id="PRU00176"/>
    </source>
</evidence>
<comment type="caution">
    <text evidence="7">The sequence shown here is derived from an EMBL/GenBank/DDBJ whole genome shotgun (WGS) entry which is preliminary data.</text>
</comment>
<evidence type="ECO:0000259" key="6">
    <source>
        <dbReference type="PROSITE" id="PS50102"/>
    </source>
</evidence>
<feature type="domain" description="RRM" evidence="6">
    <location>
        <begin position="10"/>
        <end position="86"/>
    </location>
</feature>
<dbReference type="EMBL" id="CABITT030000008">
    <property type="protein sequence ID" value="VVB16404.1"/>
    <property type="molecule type" value="Genomic_DNA"/>
</dbReference>
<dbReference type="SUPFAM" id="SSF54928">
    <property type="entry name" value="RNA-binding domain, RBD"/>
    <property type="match status" value="1"/>
</dbReference>
<dbReference type="PANTHER" id="PTHR23099">
    <property type="entry name" value="TRANSCRIPTIONAL REGULATOR"/>
    <property type="match status" value="1"/>
</dbReference>
<feature type="region of interest" description="Disordered" evidence="5">
    <location>
        <begin position="637"/>
        <end position="673"/>
    </location>
</feature>
<dbReference type="Pfam" id="PF00076">
    <property type="entry name" value="RRM_1"/>
    <property type="match status" value="1"/>
</dbReference>
<feature type="region of interest" description="Disordered" evidence="5">
    <location>
        <begin position="100"/>
        <end position="119"/>
    </location>
</feature>
<dbReference type="PANTHER" id="PTHR23099:SF0">
    <property type="entry name" value="GERM CELL NUCLEAR ACIDIC PROTEIN"/>
    <property type="match status" value="1"/>
</dbReference>
<feature type="compositionally biased region" description="Polar residues" evidence="5">
    <location>
        <begin position="557"/>
        <end position="582"/>
    </location>
</feature>
<feature type="compositionally biased region" description="Acidic residues" evidence="5">
    <location>
        <begin position="230"/>
        <end position="245"/>
    </location>
</feature>
<dbReference type="Gene3D" id="3.30.70.330">
    <property type="match status" value="1"/>
</dbReference>
<feature type="compositionally biased region" description="Acidic residues" evidence="5">
    <location>
        <begin position="458"/>
        <end position="474"/>
    </location>
</feature>
<accession>A0A565CS91</accession>
<dbReference type="GO" id="GO:0005730">
    <property type="term" value="C:nucleolus"/>
    <property type="evidence" value="ECO:0007669"/>
    <property type="project" value="UniProtKB-SubCell"/>
</dbReference>
<dbReference type="AlphaFoldDB" id="A0A565CS91"/>
<evidence type="ECO:0000256" key="1">
    <source>
        <dbReference type="ARBA" id="ARBA00004604"/>
    </source>
</evidence>